<dbReference type="AlphaFoldDB" id="A0A0C3LPQ8"/>
<dbReference type="Proteomes" id="UP000054248">
    <property type="component" value="Unassembled WGS sequence"/>
</dbReference>
<dbReference type="EMBL" id="KN823086">
    <property type="protein sequence ID" value="KIO23372.1"/>
    <property type="molecule type" value="Genomic_DNA"/>
</dbReference>
<keyword evidence="2" id="KW-1185">Reference proteome</keyword>
<accession>A0A0C3LPQ8</accession>
<feature type="non-terminal residue" evidence="1">
    <location>
        <position position="57"/>
    </location>
</feature>
<organism evidence="1 2">
    <name type="scientific">Tulasnella calospora MUT 4182</name>
    <dbReference type="NCBI Taxonomy" id="1051891"/>
    <lineage>
        <taxon>Eukaryota</taxon>
        <taxon>Fungi</taxon>
        <taxon>Dikarya</taxon>
        <taxon>Basidiomycota</taxon>
        <taxon>Agaricomycotina</taxon>
        <taxon>Agaricomycetes</taxon>
        <taxon>Cantharellales</taxon>
        <taxon>Tulasnellaceae</taxon>
        <taxon>Tulasnella</taxon>
    </lineage>
</organism>
<gene>
    <name evidence="1" type="ORF">M407DRAFT_244801</name>
</gene>
<dbReference type="HOGENOM" id="CLU_3002309_0_0_1"/>
<reference evidence="1 2" key="1">
    <citation type="submission" date="2014-04" db="EMBL/GenBank/DDBJ databases">
        <authorList>
            <consortium name="DOE Joint Genome Institute"/>
            <person name="Kuo A."/>
            <person name="Girlanda M."/>
            <person name="Perotto S."/>
            <person name="Kohler A."/>
            <person name="Nagy L.G."/>
            <person name="Floudas D."/>
            <person name="Copeland A."/>
            <person name="Barry K.W."/>
            <person name="Cichocki N."/>
            <person name="Veneault-Fourrey C."/>
            <person name="LaButti K."/>
            <person name="Lindquist E.A."/>
            <person name="Lipzen A."/>
            <person name="Lundell T."/>
            <person name="Morin E."/>
            <person name="Murat C."/>
            <person name="Sun H."/>
            <person name="Tunlid A."/>
            <person name="Henrissat B."/>
            <person name="Grigoriev I.V."/>
            <person name="Hibbett D.S."/>
            <person name="Martin F."/>
            <person name="Nordberg H.P."/>
            <person name="Cantor M.N."/>
            <person name="Hua S.X."/>
        </authorList>
    </citation>
    <scope>NUCLEOTIDE SEQUENCE [LARGE SCALE GENOMIC DNA]</scope>
    <source>
        <strain evidence="1 2">MUT 4182</strain>
    </source>
</reference>
<protein>
    <submittedName>
        <fullName evidence="1">Uncharacterized protein</fullName>
    </submittedName>
</protein>
<proteinExistence type="predicted"/>
<evidence type="ECO:0000313" key="1">
    <source>
        <dbReference type="EMBL" id="KIO23372.1"/>
    </source>
</evidence>
<sequence length="57" mass="6538">MRKNWPYIFGELMIGTSTPGIRILTCDRKALVGRLRSSTERDQINSAGDYKRQHLSV</sequence>
<evidence type="ECO:0000313" key="2">
    <source>
        <dbReference type="Proteomes" id="UP000054248"/>
    </source>
</evidence>
<name>A0A0C3LPQ8_9AGAM</name>
<reference evidence="2" key="2">
    <citation type="submission" date="2015-01" db="EMBL/GenBank/DDBJ databases">
        <title>Evolutionary Origins and Diversification of the Mycorrhizal Mutualists.</title>
        <authorList>
            <consortium name="DOE Joint Genome Institute"/>
            <consortium name="Mycorrhizal Genomics Consortium"/>
            <person name="Kohler A."/>
            <person name="Kuo A."/>
            <person name="Nagy L.G."/>
            <person name="Floudas D."/>
            <person name="Copeland A."/>
            <person name="Barry K.W."/>
            <person name="Cichocki N."/>
            <person name="Veneault-Fourrey C."/>
            <person name="LaButti K."/>
            <person name="Lindquist E.A."/>
            <person name="Lipzen A."/>
            <person name="Lundell T."/>
            <person name="Morin E."/>
            <person name="Murat C."/>
            <person name="Riley R."/>
            <person name="Ohm R."/>
            <person name="Sun H."/>
            <person name="Tunlid A."/>
            <person name="Henrissat B."/>
            <person name="Grigoriev I.V."/>
            <person name="Hibbett D.S."/>
            <person name="Martin F."/>
        </authorList>
    </citation>
    <scope>NUCLEOTIDE SEQUENCE [LARGE SCALE GENOMIC DNA]</scope>
    <source>
        <strain evidence="2">MUT 4182</strain>
    </source>
</reference>